<organism evidence="1 2">
    <name type="scientific">Hibiscus sabdariffa</name>
    <name type="common">roselle</name>
    <dbReference type="NCBI Taxonomy" id="183260"/>
    <lineage>
        <taxon>Eukaryota</taxon>
        <taxon>Viridiplantae</taxon>
        <taxon>Streptophyta</taxon>
        <taxon>Embryophyta</taxon>
        <taxon>Tracheophyta</taxon>
        <taxon>Spermatophyta</taxon>
        <taxon>Magnoliopsida</taxon>
        <taxon>eudicotyledons</taxon>
        <taxon>Gunneridae</taxon>
        <taxon>Pentapetalae</taxon>
        <taxon>rosids</taxon>
        <taxon>malvids</taxon>
        <taxon>Malvales</taxon>
        <taxon>Malvaceae</taxon>
        <taxon>Malvoideae</taxon>
        <taxon>Hibiscus</taxon>
    </lineage>
</organism>
<accession>A0ABR1ZH49</accession>
<comment type="caution">
    <text evidence="1">The sequence shown here is derived from an EMBL/GenBank/DDBJ whole genome shotgun (WGS) entry which is preliminary data.</text>
</comment>
<evidence type="ECO:0000313" key="1">
    <source>
        <dbReference type="EMBL" id="KAK8479795.1"/>
    </source>
</evidence>
<reference evidence="1 2" key="1">
    <citation type="journal article" date="2024" name="G3 (Bethesda)">
        <title>Genome assembly of Hibiscus sabdariffa L. provides insights into metabolisms of medicinal natural products.</title>
        <authorList>
            <person name="Kim T."/>
        </authorList>
    </citation>
    <scope>NUCLEOTIDE SEQUENCE [LARGE SCALE GENOMIC DNA]</scope>
    <source>
        <strain evidence="1">TK-2024</strain>
        <tissue evidence="1">Old leaves</tissue>
    </source>
</reference>
<keyword evidence="2" id="KW-1185">Reference proteome</keyword>
<gene>
    <name evidence="1" type="ORF">V6N11_063533</name>
</gene>
<evidence type="ECO:0000313" key="2">
    <source>
        <dbReference type="Proteomes" id="UP001396334"/>
    </source>
</evidence>
<protein>
    <submittedName>
        <fullName evidence="1">Uncharacterized protein</fullName>
    </submittedName>
</protein>
<dbReference type="EMBL" id="JBBPBN010001118">
    <property type="protein sequence ID" value="KAK8479795.1"/>
    <property type="molecule type" value="Genomic_DNA"/>
</dbReference>
<sequence>MVGSKNNARQHLQLLQWMGNLVDSLLDFEEAWLNQSAQASDFEVNGENDEEVLASHANQDRVRKRSLVSSS</sequence>
<name>A0ABR1ZH49_9ROSI</name>
<dbReference type="Proteomes" id="UP001396334">
    <property type="component" value="Unassembled WGS sequence"/>
</dbReference>
<proteinExistence type="predicted"/>